<dbReference type="KEGG" id="hazt:108675671"/>
<proteinExistence type="predicted"/>
<evidence type="ECO:0000259" key="3">
    <source>
        <dbReference type="PROSITE" id="PS50041"/>
    </source>
</evidence>
<dbReference type="RefSeq" id="XP_018019188.1">
    <property type="nucleotide sequence ID" value="XM_018163699.2"/>
</dbReference>
<dbReference type="Gene3D" id="3.10.100.10">
    <property type="entry name" value="Mannose-Binding Protein A, subunit A"/>
    <property type="match status" value="1"/>
</dbReference>
<name>A0A8B7NZI7_HYAAZ</name>
<evidence type="ECO:0000256" key="1">
    <source>
        <dbReference type="SAM" id="MobiDB-lite"/>
    </source>
</evidence>
<accession>A0A8B7NZI7</accession>
<dbReference type="GeneID" id="108675671"/>
<dbReference type="PROSITE" id="PS50041">
    <property type="entry name" value="C_TYPE_LECTIN_2"/>
    <property type="match status" value="1"/>
</dbReference>
<feature type="region of interest" description="Disordered" evidence="1">
    <location>
        <begin position="90"/>
        <end position="113"/>
    </location>
</feature>
<keyword evidence="4" id="KW-1185">Reference proteome</keyword>
<dbReference type="InterPro" id="IPR016186">
    <property type="entry name" value="C-type_lectin-like/link_sf"/>
</dbReference>
<dbReference type="InterPro" id="IPR001304">
    <property type="entry name" value="C-type_lectin-like"/>
</dbReference>
<dbReference type="InterPro" id="IPR016187">
    <property type="entry name" value="CTDL_fold"/>
</dbReference>
<keyword evidence="2" id="KW-0732">Signal</keyword>
<evidence type="ECO:0000256" key="2">
    <source>
        <dbReference type="SAM" id="SignalP"/>
    </source>
</evidence>
<dbReference type="CDD" id="cd00037">
    <property type="entry name" value="CLECT"/>
    <property type="match status" value="1"/>
</dbReference>
<feature type="domain" description="C-type lectin" evidence="3">
    <location>
        <begin position="126"/>
        <end position="253"/>
    </location>
</feature>
<protein>
    <submittedName>
        <fullName evidence="5">Uncharacterized protein LOC108675671</fullName>
    </submittedName>
</protein>
<feature type="chain" id="PRO_5034999162" evidence="2">
    <location>
        <begin position="17"/>
        <end position="255"/>
    </location>
</feature>
<evidence type="ECO:0000313" key="4">
    <source>
        <dbReference type="Proteomes" id="UP000694843"/>
    </source>
</evidence>
<dbReference type="SMART" id="SM00034">
    <property type="entry name" value="CLECT"/>
    <property type="match status" value="1"/>
</dbReference>
<dbReference type="SUPFAM" id="SSF56436">
    <property type="entry name" value="C-type lectin-like"/>
    <property type="match status" value="1"/>
</dbReference>
<feature type="signal peptide" evidence="2">
    <location>
        <begin position="1"/>
        <end position="16"/>
    </location>
</feature>
<dbReference type="AlphaFoldDB" id="A0A8B7NZI7"/>
<dbReference type="OrthoDB" id="6369810at2759"/>
<dbReference type="Pfam" id="PF00059">
    <property type="entry name" value="Lectin_C"/>
    <property type="match status" value="1"/>
</dbReference>
<dbReference type="Proteomes" id="UP000694843">
    <property type="component" value="Unplaced"/>
</dbReference>
<reference evidence="5" key="1">
    <citation type="submission" date="2025-08" db="UniProtKB">
        <authorList>
            <consortium name="RefSeq"/>
        </authorList>
    </citation>
    <scope>IDENTIFICATION</scope>
    <source>
        <tissue evidence="5">Whole organism</tissue>
    </source>
</reference>
<evidence type="ECO:0000313" key="5">
    <source>
        <dbReference type="RefSeq" id="XP_018019188.1"/>
    </source>
</evidence>
<organism evidence="4 5">
    <name type="scientific">Hyalella azteca</name>
    <name type="common">Amphipod</name>
    <dbReference type="NCBI Taxonomy" id="294128"/>
    <lineage>
        <taxon>Eukaryota</taxon>
        <taxon>Metazoa</taxon>
        <taxon>Ecdysozoa</taxon>
        <taxon>Arthropoda</taxon>
        <taxon>Crustacea</taxon>
        <taxon>Multicrustacea</taxon>
        <taxon>Malacostraca</taxon>
        <taxon>Eumalacostraca</taxon>
        <taxon>Peracarida</taxon>
        <taxon>Amphipoda</taxon>
        <taxon>Senticaudata</taxon>
        <taxon>Talitrida</taxon>
        <taxon>Talitroidea</taxon>
        <taxon>Hyalellidae</taxon>
        <taxon>Hyalella</taxon>
    </lineage>
</organism>
<sequence>MQLALTILIIFASCQAAVHSATHSPENVGPEQADLNEFATQLHALKSVVESSQKEQWEALQSLRFYLLSTRTAIKELLSQVKELKEQSSVCKADKEDTSAEEDKENEKIPAGPSAAGGCVWPGEVVAGRCLAFITDSLMTWTDAQKHCRSLGGTLAGEADLATLSRHLTSIYGINASRVRWSVWAGARQTLDGWRWANSSCSEGAVGDSVWSAGQPPAPAVPGAEALCMALDGFDEYKGTAVPCSALRRFVCDLA</sequence>
<gene>
    <name evidence="5" type="primary">LOC108675671</name>
</gene>